<proteinExistence type="predicted"/>
<dbReference type="Proteomes" id="UP000031666">
    <property type="component" value="Unassembled WGS sequence"/>
</dbReference>
<reference evidence="2 3" key="1">
    <citation type="submission" date="2015-01" db="EMBL/GenBank/DDBJ databases">
        <title>Vibrio sp. C94 JCM 19241 whole genome shotgun sequence.</title>
        <authorList>
            <person name="Sawabe T."/>
            <person name="Meirelles P."/>
            <person name="Feng G."/>
            <person name="Sayaka M."/>
            <person name="Hattori M."/>
            <person name="Ohkuma M."/>
        </authorList>
    </citation>
    <scope>NUCLEOTIDE SEQUENCE [LARGE SCALE GENOMIC DNA]</scope>
    <source>
        <strain evidence="3">JCM 19241</strain>
    </source>
</reference>
<feature type="transmembrane region" description="Helical" evidence="1">
    <location>
        <begin position="302"/>
        <end position="320"/>
    </location>
</feature>
<dbReference type="GO" id="GO:0005886">
    <property type="term" value="C:plasma membrane"/>
    <property type="evidence" value="ECO:0007669"/>
    <property type="project" value="InterPro"/>
</dbReference>
<feature type="transmembrane region" description="Helical" evidence="1">
    <location>
        <begin position="375"/>
        <end position="393"/>
    </location>
</feature>
<feature type="transmembrane region" description="Helical" evidence="1">
    <location>
        <begin position="326"/>
        <end position="344"/>
    </location>
</feature>
<accession>A0A0B8QJN6</accession>
<feature type="transmembrane region" description="Helical" evidence="1">
    <location>
        <begin position="30"/>
        <end position="48"/>
    </location>
</feature>
<gene>
    <name evidence="2" type="ORF">JCM19241_1107</name>
</gene>
<evidence type="ECO:0000313" key="3">
    <source>
        <dbReference type="Proteomes" id="UP000031666"/>
    </source>
</evidence>
<feature type="transmembrane region" description="Helical" evidence="1">
    <location>
        <begin position="6"/>
        <end position="25"/>
    </location>
</feature>
<protein>
    <recommendedName>
        <fullName evidence="4">FUSC family protein</fullName>
    </recommendedName>
</protein>
<name>A0A0B8QJN6_9VIBR</name>
<reference evidence="2 3" key="2">
    <citation type="submission" date="2015-01" db="EMBL/GenBank/DDBJ databases">
        <authorList>
            <consortium name="NBRP consortium"/>
            <person name="Sawabe T."/>
            <person name="Meirelles P."/>
            <person name="Feng G."/>
            <person name="Sayaka M."/>
            <person name="Hattori M."/>
            <person name="Ohkuma M."/>
        </authorList>
    </citation>
    <scope>NUCLEOTIDE SEQUENCE [LARGE SCALE GENOMIC DNA]</scope>
    <source>
        <strain evidence="3">JCM 19241</strain>
    </source>
</reference>
<keyword evidence="1" id="KW-0812">Transmembrane</keyword>
<dbReference type="GO" id="GO:0022857">
    <property type="term" value="F:transmembrane transporter activity"/>
    <property type="evidence" value="ECO:0007669"/>
    <property type="project" value="InterPro"/>
</dbReference>
<organism evidence="2 3">
    <name type="scientific">Vibrio ishigakensis</name>
    <dbReference type="NCBI Taxonomy" id="1481914"/>
    <lineage>
        <taxon>Bacteria</taxon>
        <taxon>Pseudomonadati</taxon>
        <taxon>Pseudomonadota</taxon>
        <taxon>Gammaproteobacteria</taxon>
        <taxon>Vibrionales</taxon>
        <taxon>Vibrionaceae</taxon>
        <taxon>Vibrio</taxon>
    </lineage>
</organism>
<feature type="transmembrane region" description="Helical" evidence="1">
    <location>
        <begin position="60"/>
        <end position="81"/>
    </location>
</feature>
<comment type="caution">
    <text evidence="2">The sequence shown here is derived from an EMBL/GenBank/DDBJ whole genome shotgun (WGS) entry which is preliminary data.</text>
</comment>
<dbReference type="Pfam" id="PF04632">
    <property type="entry name" value="FUSC"/>
    <property type="match status" value="1"/>
</dbReference>
<dbReference type="InterPro" id="IPR006726">
    <property type="entry name" value="PHBA_efflux_AaeB/fusaric-R"/>
</dbReference>
<dbReference type="EMBL" id="BBSC01000003">
    <property type="protein sequence ID" value="GAM74764.1"/>
    <property type="molecule type" value="Genomic_DNA"/>
</dbReference>
<keyword evidence="1" id="KW-0472">Membrane</keyword>
<evidence type="ECO:0000256" key="1">
    <source>
        <dbReference type="SAM" id="Phobius"/>
    </source>
</evidence>
<feature type="transmembrane region" description="Helical" evidence="1">
    <location>
        <begin position="246"/>
        <end position="267"/>
    </location>
</feature>
<evidence type="ECO:0000313" key="2">
    <source>
        <dbReference type="EMBL" id="GAM74764.1"/>
    </source>
</evidence>
<evidence type="ECO:0008006" key="4">
    <source>
        <dbReference type="Google" id="ProtNLM"/>
    </source>
</evidence>
<dbReference type="AlphaFoldDB" id="A0A0B8QJN6"/>
<sequence>MIDAWLFNAFIILGIVVSLGIASYFHRRVAYMFAVVGITLSLVGFPIAAEADMTNLFDHVQLRCVGISFGILMSMVASYIIPYADDKRELLFVKAQTEKFISELFRSEASKVTKLIRTFLSLVGKKWLAVDDEIYGSHSDKSVKEKSRATFYDCINIGVQAIEYRKLGDAVGMSQSAWQELEDSGFKLDTEYREKWQLAPGPLLELFEERSADFALQLQSFNQQEIVYDYSESKYVDDINNFTDGFLVLSNMARATLALFLLSFMWIELQWQDGMSAIIMAGMISSVYASQPGAEGAFSTNIYAQFVAGAFAFLVNFIVMPIGSPVILFITGFIGVYTMAYWFWQSRSLMKIVFMVSLFSWSNLVPLTASPSYDFAHFLNSVVANLVGLLVLWTSYQVLPSRRTADVIKKRLNRLVKRLKHGDKNTKTKININNLILSSYSFLIDESDDDSVFTLLYTKALTRVLDEEELDLEQRKLLLASIDNGKTNLKLNQKLVDLIEHKIGSKEEVNYNWFALSRLLHA</sequence>
<keyword evidence="1" id="KW-1133">Transmembrane helix</keyword>
<dbReference type="STRING" id="1481914.JCM19241_1107"/>